<accession>A0ACD5GTM9</accession>
<name>A0ACD5GTM9_9CYAN</name>
<evidence type="ECO:0000313" key="1">
    <source>
        <dbReference type="EMBL" id="XPM64079.1"/>
    </source>
</evidence>
<organism evidence="1 2">
    <name type="scientific">Desertifilum tharense IPPAS B-1220</name>
    <dbReference type="NCBI Taxonomy" id="1781255"/>
    <lineage>
        <taxon>Bacteria</taxon>
        <taxon>Bacillati</taxon>
        <taxon>Cyanobacteriota</taxon>
        <taxon>Cyanophyceae</taxon>
        <taxon>Desertifilales</taxon>
        <taxon>Desertifilaceae</taxon>
        <taxon>Desertifilum</taxon>
    </lineage>
</organism>
<protein>
    <submittedName>
        <fullName evidence="1">Uncharacterized protein</fullName>
    </submittedName>
</protein>
<keyword evidence="2" id="KW-1185">Reference proteome</keyword>
<reference evidence="1 2" key="1">
    <citation type="journal article" date="2016" name="Genome Announc.">
        <title>Draft Genome Sequence of the Thermotolerant Cyanobacterium Desertifilum sp. IPPAS B-1220.</title>
        <authorList>
            <person name="Mironov K.S."/>
            <person name="Sinetova M.A."/>
            <person name="Bolatkhan K."/>
            <person name="Zayadan B.K."/>
            <person name="Ustinova V.V."/>
            <person name="Kupriyanova E.V."/>
            <person name="Skrypnik A.N."/>
            <person name="Gogoleva N.E."/>
            <person name="Gogolev Y.V."/>
            <person name="Los D.A."/>
        </authorList>
    </citation>
    <scope>NUCLEOTIDE SEQUENCE [LARGE SCALE GENOMIC DNA]</scope>
    <source>
        <strain evidence="1 2">IPPAS B-1220</strain>
    </source>
</reference>
<gene>
    <name evidence="1" type="ORF">BH720_034390</name>
</gene>
<sequence length="52" mass="5807">MTINSAHRYAEEPRNSTLHSALREALFSYSELTTRKSELPSPHPLPSIALNA</sequence>
<dbReference type="EMBL" id="CP182909">
    <property type="protein sequence ID" value="XPM64079.1"/>
    <property type="molecule type" value="Genomic_DNA"/>
</dbReference>
<dbReference type="Proteomes" id="UP000095472">
    <property type="component" value="Chromosome"/>
</dbReference>
<evidence type="ECO:0000313" key="2">
    <source>
        <dbReference type="Proteomes" id="UP000095472"/>
    </source>
</evidence>
<proteinExistence type="predicted"/>